<comment type="caution">
    <text evidence="3">The sequence shown here is derived from an EMBL/GenBank/DDBJ whole genome shotgun (WGS) entry which is preliminary data.</text>
</comment>
<keyword evidence="2" id="KW-1133">Transmembrane helix</keyword>
<protein>
    <submittedName>
        <fullName evidence="3">Uncharacterized protein</fullName>
    </submittedName>
</protein>
<proteinExistence type="predicted"/>
<keyword evidence="4" id="KW-1185">Reference proteome</keyword>
<feature type="transmembrane region" description="Helical" evidence="2">
    <location>
        <begin position="97"/>
        <end position="117"/>
    </location>
</feature>
<feature type="compositionally biased region" description="Pro residues" evidence="1">
    <location>
        <begin position="49"/>
        <end position="85"/>
    </location>
</feature>
<organism evidence="3 4">
    <name type="scientific">Kibdelosporangium banguiense</name>
    <dbReference type="NCBI Taxonomy" id="1365924"/>
    <lineage>
        <taxon>Bacteria</taxon>
        <taxon>Bacillati</taxon>
        <taxon>Actinomycetota</taxon>
        <taxon>Actinomycetes</taxon>
        <taxon>Pseudonocardiales</taxon>
        <taxon>Pseudonocardiaceae</taxon>
        <taxon>Kibdelosporangium</taxon>
    </lineage>
</organism>
<keyword evidence="2" id="KW-0812">Transmembrane</keyword>
<evidence type="ECO:0000256" key="2">
    <source>
        <dbReference type="SAM" id="Phobius"/>
    </source>
</evidence>
<evidence type="ECO:0000313" key="3">
    <source>
        <dbReference type="EMBL" id="MBP2323104.1"/>
    </source>
</evidence>
<sequence>MTSPNAGRFSHMPTTELEKLLRRNGLPLADFQSVQAELTRRYTADVTSTPPPPPPVAPPQWPHTPPPPAPAQAPMPTPAPPPRPVHQPSAGGSVGKAVLTVILVLVLVIGAVLYFSAGSDDGFDTWQPARSTTCMATLGPCQLPAAVAVGSSCTCSDQYQTYPGTVQ</sequence>
<gene>
    <name evidence="3" type="ORF">JOF56_003489</name>
</gene>
<feature type="region of interest" description="Disordered" evidence="1">
    <location>
        <begin position="39"/>
        <end position="91"/>
    </location>
</feature>
<reference evidence="3 4" key="1">
    <citation type="submission" date="2021-03" db="EMBL/GenBank/DDBJ databases">
        <title>Sequencing the genomes of 1000 actinobacteria strains.</title>
        <authorList>
            <person name="Klenk H.-P."/>
        </authorList>
    </citation>
    <scope>NUCLEOTIDE SEQUENCE [LARGE SCALE GENOMIC DNA]</scope>
    <source>
        <strain evidence="3 4">DSM 46670</strain>
    </source>
</reference>
<dbReference type="RefSeq" id="WP_209639032.1">
    <property type="nucleotide sequence ID" value="NZ_JAGINW010000001.1"/>
</dbReference>
<name>A0ABS4TFH0_9PSEU</name>
<evidence type="ECO:0000313" key="4">
    <source>
        <dbReference type="Proteomes" id="UP001519332"/>
    </source>
</evidence>
<keyword evidence="2" id="KW-0472">Membrane</keyword>
<evidence type="ECO:0000256" key="1">
    <source>
        <dbReference type="SAM" id="MobiDB-lite"/>
    </source>
</evidence>
<accession>A0ABS4TFH0</accession>
<dbReference type="EMBL" id="JAGINW010000001">
    <property type="protein sequence ID" value="MBP2323104.1"/>
    <property type="molecule type" value="Genomic_DNA"/>
</dbReference>
<dbReference type="Proteomes" id="UP001519332">
    <property type="component" value="Unassembled WGS sequence"/>
</dbReference>